<gene>
    <name evidence="1" type="ORF">McpAg1_15270</name>
</gene>
<dbReference type="EMBL" id="JAWDKA010000008">
    <property type="protein sequence ID" value="MDV0442293.1"/>
    <property type="molecule type" value="Genomic_DNA"/>
</dbReference>
<dbReference type="AlphaFoldDB" id="A0AAE4SB25"/>
<protein>
    <recommendedName>
        <fullName evidence="3">YwbE family protein</fullName>
    </recommendedName>
</protein>
<dbReference type="Proteomes" id="UP001273136">
    <property type="component" value="Unassembled WGS sequence"/>
</dbReference>
<organism evidence="1 2">
    <name type="scientific">Methanorbis furvi</name>
    <dbReference type="NCBI Taxonomy" id="3028299"/>
    <lineage>
        <taxon>Archaea</taxon>
        <taxon>Methanobacteriati</taxon>
        <taxon>Methanobacteriota</taxon>
        <taxon>Stenosarchaea group</taxon>
        <taxon>Methanomicrobia</taxon>
        <taxon>Methanomicrobiales</taxon>
        <taxon>Methanocorpusculaceae</taxon>
        <taxon>Methanorbis</taxon>
    </lineage>
</organism>
<dbReference type="PANTHER" id="PTHR40069:SF1">
    <property type="entry name" value="YWBE PROTEIN"/>
    <property type="match status" value="1"/>
</dbReference>
<evidence type="ECO:0008006" key="3">
    <source>
        <dbReference type="Google" id="ProtNLM"/>
    </source>
</evidence>
<dbReference type="Pfam" id="PF09962">
    <property type="entry name" value="DUF2196"/>
    <property type="match status" value="1"/>
</dbReference>
<dbReference type="InterPro" id="IPR019240">
    <property type="entry name" value="DUF2196"/>
</dbReference>
<name>A0AAE4SB25_9EURY</name>
<comment type="caution">
    <text evidence="1">The sequence shown here is derived from an EMBL/GenBank/DDBJ whole genome shotgun (WGS) entry which is preliminary data.</text>
</comment>
<sequence length="70" mass="7609">MNGMLDGRVRKNIRPGTAVAVVLKADQPTGALTWGRVAEILTNSSTHPHGIKVRLTNGQVGRVQQIYDDE</sequence>
<reference evidence="1" key="1">
    <citation type="submission" date="2023-06" db="EMBL/GenBank/DDBJ databases">
        <title>Genome sequence of Methancorpusculaceae sp. Ag1.</title>
        <authorList>
            <person name="Protasov E."/>
            <person name="Platt K."/>
            <person name="Poehlein A."/>
            <person name="Daniel R."/>
            <person name="Brune A."/>
        </authorList>
    </citation>
    <scope>NUCLEOTIDE SEQUENCE</scope>
    <source>
        <strain evidence="1">Ag1</strain>
    </source>
</reference>
<dbReference type="PANTHER" id="PTHR40069">
    <property type="entry name" value="YWBE PROTEIN"/>
    <property type="match status" value="1"/>
</dbReference>
<evidence type="ECO:0000313" key="1">
    <source>
        <dbReference type="EMBL" id="MDV0442293.1"/>
    </source>
</evidence>
<keyword evidence="2" id="KW-1185">Reference proteome</keyword>
<evidence type="ECO:0000313" key="2">
    <source>
        <dbReference type="Proteomes" id="UP001273136"/>
    </source>
</evidence>
<dbReference type="NCBIfam" id="TIGR03833">
    <property type="entry name" value="YwbE family protein"/>
    <property type="match status" value="1"/>
</dbReference>
<accession>A0AAE4SB25</accession>
<proteinExistence type="predicted"/>